<dbReference type="SUPFAM" id="SSF55781">
    <property type="entry name" value="GAF domain-like"/>
    <property type="match status" value="1"/>
</dbReference>
<accession>A0A6G3TQ68</accession>
<evidence type="ECO:0000313" key="4">
    <source>
        <dbReference type="EMBL" id="NEC38615.1"/>
    </source>
</evidence>
<gene>
    <name evidence="4" type="ORF">G3I66_36415</name>
</gene>
<dbReference type="RefSeq" id="WP_109032152.1">
    <property type="nucleotide sequence ID" value="NZ_BEWD01000006.1"/>
</dbReference>
<evidence type="ECO:0000256" key="1">
    <source>
        <dbReference type="ARBA" id="ARBA00022801"/>
    </source>
</evidence>
<name>A0A6G3TQ68_9ACTN</name>
<dbReference type="AlphaFoldDB" id="A0A6G3TQ68"/>
<dbReference type="InterPro" id="IPR036457">
    <property type="entry name" value="PPM-type-like_dom_sf"/>
</dbReference>
<dbReference type="Pfam" id="PF07228">
    <property type="entry name" value="SpoIIE"/>
    <property type="match status" value="1"/>
</dbReference>
<dbReference type="InterPro" id="IPR052016">
    <property type="entry name" value="Bact_Sigma-Reg"/>
</dbReference>
<dbReference type="PANTHER" id="PTHR43156">
    <property type="entry name" value="STAGE II SPORULATION PROTEIN E-RELATED"/>
    <property type="match status" value="1"/>
</dbReference>
<proteinExistence type="predicted"/>
<dbReference type="EMBL" id="JAAGMQ010001079">
    <property type="protein sequence ID" value="NEC38615.1"/>
    <property type="molecule type" value="Genomic_DNA"/>
</dbReference>
<dbReference type="Gene3D" id="3.60.40.10">
    <property type="entry name" value="PPM-type phosphatase domain"/>
    <property type="match status" value="1"/>
</dbReference>
<dbReference type="PANTHER" id="PTHR43156:SF2">
    <property type="entry name" value="STAGE II SPORULATION PROTEIN E"/>
    <property type="match status" value="1"/>
</dbReference>
<dbReference type="Gene3D" id="3.30.450.40">
    <property type="match status" value="1"/>
</dbReference>
<feature type="region of interest" description="Disordered" evidence="2">
    <location>
        <begin position="1"/>
        <end position="54"/>
    </location>
</feature>
<dbReference type="FunFam" id="3.60.40.10:FF:000294">
    <property type="entry name" value="Uncharacterized protein"/>
    <property type="match status" value="1"/>
</dbReference>
<feature type="domain" description="PPM-type phosphatase" evidence="3">
    <location>
        <begin position="213"/>
        <end position="433"/>
    </location>
</feature>
<dbReference type="GeneID" id="96653794"/>
<protein>
    <submittedName>
        <fullName evidence="4">Serine/threonine-protein phosphatase</fullName>
    </submittedName>
</protein>
<dbReference type="SMART" id="SM00331">
    <property type="entry name" value="PP2C_SIG"/>
    <property type="match status" value="1"/>
</dbReference>
<evidence type="ECO:0000259" key="3">
    <source>
        <dbReference type="SMART" id="SM00331"/>
    </source>
</evidence>
<dbReference type="InterPro" id="IPR001932">
    <property type="entry name" value="PPM-type_phosphatase-like_dom"/>
</dbReference>
<reference evidence="4 5" key="1">
    <citation type="submission" date="2020-01" db="EMBL/GenBank/DDBJ databases">
        <title>Insect and environment-associated Actinomycetes.</title>
        <authorList>
            <person name="Currrie C."/>
            <person name="Chevrette M."/>
            <person name="Carlson C."/>
            <person name="Stubbendieck R."/>
            <person name="Wendt-Pienkowski E."/>
        </authorList>
    </citation>
    <scope>NUCLEOTIDE SEQUENCE [LARGE SCALE GENOMIC DNA]</scope>
    <source>
        <strain evidence="4 5">SID7739</strain>
    </source>
</reference>
<comment type="caution">
    <text evidence="4">The sequence shown here is derived from an EMBL/GenBank/DDBJ whole genome shotgun (WGS) entry which is preliminary data.</text>
</comment>
<keyword evidence="1" id="KW-0378">Hydrolase</keyword>
<dbReference type="GO" id="GO:0016791">
    <property type="term" value="F:phosphatase activity"/>
    <property type="evidence" value="ECO:0007669"/>
    <property type="project" value="TreeGrafter"/>
</dbReference>
<organism evidence="4 5">
    <name type="scientific">Streptomyces rubrogriseus</name>
    <dbReference type="NCBI Taxonomy" id="194673"/>
    <lineage>
        <taxon>Bacteria</taxon>
        <taxon>Bacillati</taxon>
        <taxon>Actinomycetota</taxon>
        <taxon>Actinomycetes</taxon>
        <taxon>Kitasatosporales</taxon>
        <taxon>Streptomycetaceae</taxon>
        <taxon>Streptomyces</taxon>
        <taxon>Streptomyces violaceoruber group</taxon>
    </lineage>
</organism>
<sequence>MTRAPSGGTEAPHGWTARRAGWDGRCQTAGHRPRRGGLSTRGDEVSTSDPDDAGLRSFLADPAHLTLDLRTATARCVKALGLRHAVVYLVDLQQRHLVPQTAVAPSVPVDGSPAGWAYRTQSLRVEESGTGGGITAWFPLLDGAERLGVLALCETALTASSLTRGRALASLLAMVITSKRLYEDSFVRRTRTERMELPAEMLRALLPPRTIGNGNVVSTAVLEPAYEIGGDAFDHALTETTLHVAVLDAMGHDLASGLTTTVSLAACRNARRTGADLPELVRGVDEALSSWLPDKFCTSVIAQLDLVTGVLRWANCGHPAPILIRDQRLIIDAMERDADPPMGMPSLLSPHARRTHEISLEPGDRVLMYTDGVVEARTREAKLLGLERFADYVIRATAGGELAPESLRRLIHSILAMQEGRLRDDATLLMFEWRPPS</sequence>
<dbReference type="Proteomes" id="UP000475666">
    <property type="component" value="Unassembled WGS sequence"/>
</dbReference>
<evidence type="ECO:0000256" key="2">
    <source>
        <dbReference type="SAM" id="MobiDB-lite"/>
    </source>
</evidence>
<dbReference type="InterPro" id="IPR029016">
    <property type="entry name" value="GAF-like_dom_sf"/>
</dbReference>
<dbReference type="SUPFAM" id="SSF81606">
    <property type="entry name" value="PP2C-like"/>
    <property type="match status" value="1"/>
</dbReference>
<evidence type="ECO:0000313" key="5">
    <source>
        <dbReference type="Proteomes" id="UP000475666"/>
    </source>
</evidence>